<dbReference type="EMBL" id="KV426463">
    <property type="protein sequence ID" value="KZV80621.1"/>
    <property type="molecule type" value="Genomic_DNA"/>
</dbReference>
<feature type="region of interest" description="Disordered" evidence="1">
    <location>
        <begin position="311"/>
        <end position="364"/>
    </location>
</feature>
<dbReference type="InParanoid" id="A0A165BGY5"/>
<feature type="compositionally biased region" description="Polar residues" evidence="1">
    <location>
        <begin position="354"/>
        <end position="364"/>
    </location>
</feature>
<name>A0A165BGY5_EXIGL</name>
<sequence length="364" mass="40360">MSTFSKHVLSAIDDLYTKTFPLVQGGPDIDVCALRFNWDDDKKKSSGSWCDAAGNEVVLSMLVQVSERHSKLRSYGNAFVARDQMPTLPQVKGFKFVVGGSIGPVLDLGHPDFETHQKLKYQVAQLAALQRQFERQQQRVDRTNSWYKTIEDAEGDIAAFIIITLGPVFTTGEKSVSVEDFMNFSPKKKETKPVVDKIVHDPMLYISSLPDAERADLQHNDQLPIFLSDGKRVGRTSPEIQSALYDGRWIVVDAKPVVWNIKDGNSGMSRTFQLIAKRVTILPKDTPMMNIGPASPSGQARLGLVYLDNKGEPESLLAESESKEDDGEDDEDSTLSETPSSSPLKRGREEDEASTSSSPAKKHK</sequence>
<gene>
    <name evidence="2" type="ORF">EXIGLDRAFT_780722</name>
</gene>
<accession>A0A165BGY5</accession>
<dbReference type="Proteomes" id="UP000077266">
    <property type="component" value="Unassembled WGS sequence"/>
</dbReference>
<feature type="compositionally biased region" description="Low complexity" evidence="1">
    <location>
        <begin position="335"/>
        <end position="344"/>
    </location>
</feature>
<protein>
    <submittedName>
        <fullName evidence="2">Uncharacterized protein</fullName>
    </submittedName>
</protein>
<evidence type="ECO:0000313" key="3">
    <source>
        <dbReference type="Proteomes" id="UP000077266"/>
    </source>
</evidence>
<dbReference type="OrthoDB" id="3325031at2759"/>
<evidence type="ECO:0000313" key="2">
    <source>
        <dbReference type="EMBL" id="KZV80621.1"/>
    </source>
</evidence>
<reference evidence="2 3" key="1">
    <citation type="journal article" date="2016" name="Mol. Biol. Evol.">
        <title>Comparative Genomics of Early-Diverging Mushroom-Forming Fungi Provides Insights into the Origins of Lignocellulose Decay Capabilities.</title>
        <authorList>
            <person name="Nagy L.G."/>
            <person name="Riley R."/>
            <person name="Tritt A."/>
            <person name="Adam C."/>
            <person name="Daum C."/>
            <person name="Floudas D."/>
            <person name="Sun H."/>
            <person name="Yadav J.S."/>
            <person name="Pangilinan J."/>
            <person name="Larsson K.H."/>
            <person name="Matsuura K."/>
            <person name="Barry K."/>
            <person name="Labutti K."/>
            <person name="Kuo R."/>
            <person name="Ohm R.A."/>
            <person name="Bhattacharya S.S."/>
            <person name="Shirouzu T."/>
            <person name="Yoshinaga Y."/>
            <person name="Martin F.M."/>
            <person name="Grigoriev I.V."/>
            <person name="Hibbett D.S."/>
        </authorList>
    </citation>
    <scope>NUCLEOTIDE SEQUENCE [LARGE SCALE GENOMIC DNA]</scope>
    <source>
        <strain evidence="2 3">HHB12029</strain>
    </source>
</reference>
<dbReference type="AlphaFoldDB" id="A0A165BGY5"/>
<evidence type="ECO:0000256" key="1">
    <source>
        <dbReference type="SAM" id="MobiDB-lite"/>
    </source>
</evidence>
<proteinExistence type="predicted"/>
<feature type="compositionally biased region" description="Acidic residues" evidence="1">
    <location>
        <begin position="322"/>
        <end position="334"/>
    </location>
</feature>
<keyword evidence="3" id="KW-1185">Reference proteome</keyword>
<organism evidence="2 3">
    <name type="scientific">Exidia glandulosa HHB12029</name>
    <dbReference type="NCBI Taxonomy" id="1314781"/>
    <lineage>
        <taxon>Eukaryota</taxon>
        <taxon>Fungi</taxon>
        <taxon>Dikarya</taxon>
        <taxon>Basidiomycota</taxon>
        <taxon>Agaricomycotina</taxon>
        <taxon>Agaricomycetes</taxon>
        <taxon>Auriculariales</taxon>
        <taxon>Exidiaceae</taxon>
        <taxon>Exidia</taxon>
    </lineage>
</organism>